<dbReference type="GO" id="GO:0030893">
    <property type="term" value="C:meiotic cohesin complex"/>
    <property type="evidence" value="ECO:0007669"/>
    <property type="project" value="TreeGrafter"/>
</dbReference>
<evidence type="ECO:0000256" key="3">
    <source>
        <dbReference type="ARBA" id="ARBA00022454"/>
    </source>
</evidence>
<dbReference type="Gene3D" id="3.40.50.300">
    <property type="entry name" value="P-loop containing nucleotide triphosphate hydrolases"/>
    <property type="match status" value="1"/>
</dbReference>
<proteinExistence type="predicted"/>
<feature type="domain" description="RecF/RecN/SMC N-terminal" evidence="5">
    <location>
        <begin position="190"/>
        <end position="249"/>
    </location>
</feature>
<dbReference type="GO" id="GO:0003677">
    <property type="term" value="F:DNA binding"/>
    <property type="evidence" value="ECO:0007669"/>
    <property type="project" value="TreeGrafter"/>
</dbReference>
<feature type="non-terminal residue" evidence="6">
    <location>
        <position position="1"/>
    </location>
</feature>
<dbReference type="InterPro" id="IPR003395">
    <property type="entry name" value="RecF/RecN/SMC_N"/>
</dbReference>
<keyword evidence="3" id="KW-0158">Chromosome</keyword>
<reference evidence="6" key="1">
    <citation type="submission" date="2023-03" db="EMBL/GenBank/DDBJ databases">
        <title>Electrophorus voltai genome.</title>
        <authorList>
            <person name="Bian C."/>
        </authorList>
    </citation>
    <scope>NUCLEOTIDE SEQUENCE</scope>
    <source>
        <strain evidence="6">CB-2022</strain>
        <tissue evidence="6">Muscle</tissue>
    </source>
</reference>
<dbReference type="GO" id="GO:0005634">
    <property type="term" value="C:nucleus"/>
    <property type="evidence" value="ECO:0007669"/>
    <property type="project" value="UniProtKB-SubCell"/>
</dbReference>
<comment type="subcellular location">
    <subcellularLocation>
        <location evidence="2">Chromosome</location>
    </subcellularLocation>
    <subcellularLocation>
        <location evidence="1">Nucleus</location>
    </subcellularLocation>
</comment>
<feature type="region of interest" description="Disordered" evidence="4">
    <location>
        <begin position="9"/>
        <end position="39"/>
    </location>
</feature>
<dbReference type="EMBL" id="JAROKS010000008">
    <property type="protein sequence ID" value="KAK1801871.1"/>
    <property type="molecule type" value="Genomic_DNA"/>
</dbReference>
<evidence type="ECO:0000256" key="1">
    <source>
        <dbReference type="ARBA" id="ARBA00004123"/>
    </source>
</evidence>
<dbReference type="PANTHER" id="PTHR18937">
    <property type="entry name" value="STRUCTURAL MAINTENANCE OF CHROMOSOMES SMC FAMILY MEMBER"/>
    <property type="match status" value="1"/>
</dbReference>
<comment type="caution">
    <text evidence="6">The sequence shown here is derived from an EMBL/GenBank/DDBJ whole genome shotgun (WGS) entry which is preliminary data.</text>
</comment>
<protein>
    <recommendedName>
        <fullName evidence="5">RecF/RecN/SMC N-terminal domain-containing protein</fullName>
    </recommendedName>
</protein>
<dbReference type="SUPFAM" id="SSF52540">
    <property type="entry name" value="P-loop containing nucleoside triphosphate hydrolases"/>
    <property type="match status" value="1"/>
</dbReference>
<accession>A0AAD9E1J9</accession>
<sequence length="250" mass="27907">MEVIRLPLKPGTIDDISQGEGSSQTDESINSQKTSSSVHTKEALMEIDYSNLNKDLKDALSEEEIKAEMSTFQQKLAERQKLQRVSVRNMKTMENISLITSLSHTAVHETCSSESFCCSGFLRTAEPGGAIPGWDQLQLCGTRKEIQANGQPVWRREDRGSLSAAFCHAQFLVCQHVAFSNEILYNFHLGYKPAPFFVLDEIDAALDNTNIGKVCGQLHKGPVQNFQAIVTSLKEEFYTKADSLIRVYPE</sequence>
<dbReference type="Pfam" id="PF02463">
    <property type="entry name" value="SMC_N"/>
    <property type="match status" value="1"/>
</dbReference>
<organism evidence="6 7">
    <name type="scientific">Electrophorus voltai</name>
    <dbReference type="NCBI Taxonomy" id="2609070"/>
    <lineage>
        <taxon>Eukaryota</taxon>
        <taxon>Metazoa</taxon>
        <taxon>Chordata</taxon>
        <taxon>Craniata</taxon>
        <taxon>Vertebrata</taxon>
        <taxon>Euteleostomi</taxon>
        <taxon>Actinopterygii</taxon>
        <taxon>Neopterygii</taxon>
        <taxon>Teleostei</taxon>
        <taxon>Ostariophysi</taxon>
        <taxon>Gymnotiformes</taxon>
        <taxon>Gymnotoidei</taxon>
        <taxon>Gymnotidae</taxon>
        <taxon>Electrophorus</taxon>
    </lineage>
</organism>
<dbReference type="AlphaFoldDB" id="A0AAD9E1J9"/>
<evidence type="ECO:0000256" key="2">
    <source>
        <dbReference type="ARBA" id="ARBA00004286"/>
    </source>
</evidence>
<dbReference type="PANTHER" id="PTHR18937:SF170">
    <property type="entry name" value="STRUCTURAL MAINTENANCE OF CHROMOSOMES PROTEIN 1A"/>
    <property type="match status" value="1"/>
</dbReference>
<gene>
    <name evidence="6" type="ORF">P4O66_022502</name>
</gene>
<keyword evidence="7" id="KW-1185">Reference proteome</keyword>
<evidence type="ECO:0000313" key="7">
    <source>
        <dbReference type="Proteomes" id="UP001239994"/>
    </source>
</evidence>
<evidence type="ECO:0000256" key="4">
    <source>
        <dbReference type="SAM" id="MobiDB-lite"/>
    </source>
</evidence>
<dbReference type="InterPro" id="IPR027417">
    <property type="entry name" value="P-loop_NTPase"/>
</dbReference>
<evidence type="ECO:0000313" key="6">
    <source>
        <dbReference type="EMBL" id="KAK1801871.1"/>
    </source>
</evidence>
<evidence type="ECO:0000259" key="5">
    <source>
        <dbReference type="Pfam" id="PF02463"/>
    </source>
</evidence>
<name>A0AAD9E1J9_9TELE</name>
<feature type="compositionally biased region" description="Polar residues" evidence="4">
    <location>
        <begin position="19"/>
        <end position="38"/>
    </location>
</feature>
<dbReference type="Proteomes" id="UP001239994">
    <property type="component" value="Unassembled WGS sequence"/>
</dbReference>
<dbReference type="GO" id="GO:0007062">
    <property type="term" value="P:sister chromatid cohesion"/>
    <property type="evidence" value="ECO:0007669"/>
    <property type="project" value="TreeGrafter"/>
</dbReference>